<dbReference type="InterPro" id="IPR018914">
    <property type="entry name" value="DUF2480"/>
</dbReference>
<dbReference type="Pfam" id="PF10652">
    <property type="entry name" value="DUF2480"/>
    <property type="match status" value="1"/>
</dbReference>
<evidence type="ECO:0000313" key="1">
    <source>
        <dbReference type="EMBL" id="MBB5634776.1"/>
    </source>
</evidence>
<accession>A0A7W9DXD4</accession>
<evidence type="ECO:0000313" key="2">
    <source>
        <dbReference type="Proteomes" id="UP000537204"/>
    </source>
</evidence>
<sequence length="171" mass="19935">MEEIINKVDLSGIITLDLINYKPLKHEYAAFDLVPYLFKGYLLKEKVFRVDMIQIDWSQFTAKEVILYCSNDAIVPYWAYVLITSLLKQFTDRILCAEQENHEELIWIERIKKIDYKVFNDKKVVLKASTVVPAGLYVCATGYLMDQVQSLMWGEAGSPIMIYKKKKTIIH</sequence>
<reference evidence="1 2" key="1">
    <citation type="submission" date="2020-08" db="EMBL/GenBank/DDBJ databases">
        <title>Genomic Encyclopedia of Type Strains, Phase IV (KMG-V): Genome sequencing to study the core and pangenomes of soil and plant-associated prokaryotes.</title>
        <authorList>
            <person name="Whitman W."/>
        </authorList>
    </citation>
    <scope>NUCLEOTIDE SEQUENCE [LARGE SCALE GENOMIC DNA]</scope>
    <source>
        <strain evidence="1 2">S3M1</strain>
    </source>
</reference>
<comment type="caution">
    <text evidence="1">The sequence shown here is derived from an EMBL/GenBank/DDBJ whole genome shotgun (WGS) entry which is preliminary data.</text>
</comment>
<proteinExistence type="predicted"/>
<protein>
    <recommendedName>
        <fullName evidence="3">DUF2480 family protein</fullName>
    </recommendedName>
</protein>
<gene>
    <name evidence="1" type="ORF">HDE68_000661</name>
</gene>
<dbReference type="EMBL" id="JACHCE010000001">
    <property type="protein sequence ID" value="MBB5634776.1"/>
    <property type="molecule type" value="Genomic_DNA"/>
</dbReference>
<dbReference type="RefSeq" id="WP_183878860.1">
    <property type="nucleotide sequence ID" value="NZ_JACHCE010000001.1"/>
</dbReference>
<dbReference type="Proteomes" id="UP000537204">
    <property type="component" value="Unassembled WGS sequence"/>
</dbReference>
<evidence type="ECO:0008006" key="3">
    <source>
        <dbReference type="Google" id="ProtNLM"/>
    </source>
</evidence>
<name>A0A7W9DXD4_9SPHI</name>
<organism evidence="1 2">
    <name type="scientific">Pedobacter cryoconitis</name>
    <dbReference type="NCBI Taxonomy" id="188932"/>
    <lineage>
        <taxon>Bacteria</taxon>
        <taxon>Pseudomonadati</taxon>
        <taxon>Bacteroidota</taxon>
        <taxon>Sphingobacteriia</taxon>
        <taxon>Sphingobacteriales</taxon>
        <taxon>Sphingobacteriaceae</taxon>
        <taxon>Pedobacter</taxon>
    </lineage>
</organism>
<dbReference type="AlphaFoldDB" id="A0A7W9DXD4"/>